<accession>Q8ZXW6</accession>
<proteinExistence type="predicted"/>
<dbReference type="KEGG" id="pai:PAE1058"/>
<dbReference type="InterPro" id="IPR030395">
    <property type="entry name" value="GP_PDE_dom"/>
</dbReference>
<evidence type="ECO:0000259" key="1">
    <source>
        <dbReference type="PROSITE" id="PS51704"/>
    </source>
</evidence>
<dbReference type="AlphaFoldDB" id="Q8ZXW6"/>
<gene>
    <name evidence="2" type="ordered locus">PAE1058</name>
</gene>
<dbReference type="Gene3D" id="3.20.20.190">
    <property type="entry name" value="Phosphatidylinositol (PI) phosphodiesterase"/>
    <property type="match status" value="1"/>
</dbReference>
<dbReference type="Proteomes" id="UP000002439">
    <property type="component" value="Chromosome"/>
</dbReference>
<dbReference type="InParanoid" id="Q8ZXW6"/>
<name>Q8ZXW6_PYRAE</name>
<dbReference type="GO" id="GO:0006629">
    <property type="term" value="P:lipid metabolic process"/>
    <property type="evidence" value="ECO:0007669"/>
    <property type="project" value="InterPro"/>
</dbReference>
<reference evidence="2 3" key="1">
    <citation type="journal article" date="2002" name="Proc. Natl. Acad. Sci. U.S.A.">
        <title>Genome sequence of the hyperthermophilic crenarchaeon Pyrobaculum aerophilum.</title>
        <authorList>
            <person name="Fitz-Gibbon S.T."/>
            <person name="Ladner H."/>
            <person name="Kim U.J."/>
            <person name="Stetter K.O."/>
            <person name="Simon M.I."/>
            <person name="Miller J.H."/>
        </authorList>
    </citation>
    <scope>NUCLEOTIDE SEQUENCE [LARGE SCALE GENOMIC DNA]</scope>
    <source>
        <strain evidence="3">ATCC 51768 / DSM 7523 / JCM 9630 / CIP 104966 / NBRC 100827 / IM2</strain>
    </source>
</reference>
<dbReference type="EMBL" id="AE009441">
    <property type="protein sequence ID" value="AAL63230.1"/>
    <property type="molecule type" value="Genomic_DNA"/>
</dbReference>
<dbReference type="HOGENOM" id="CLU_030006_3_5_2"/>
<dbReference type="PATRIC" id="fig|178306.9.peg.787"/>
<sequence length="229" mass="25375">MMDMAELLKRKAVVGHRGYPARELENTIPSIDVAIKHGADIVEVDVQVTIDGVAVLSHDDTLQRTFGSPLNVRKSTWEEVKKVARGRYRVPALREALEFVAERAGVFVEVKHPEDAAVVWRDIREAGAEKWTAVISFYDEALAKIPGYKGLIYAKPPGRVVEAKKLNCLLVLPRYTLATEKAISLAHKLGMYVVAWTVNDPTVALNLWKRGVDGIATDDLEAVKPTKPP</sequence>
<dbReference type="SUPFAM" id="SSF51695">
    <property type="entry name" value="PLC-like phosphodiesterases"/>
    <property type="match status" value="1"/>
</dbReference>
<dbReference type="EnsemblBacteria" id="AAL63230">
    <property type="protein sequence ID" value="AAL63230"/>
    <property type="gene ID" value="PAE1058"/>
</dbReference>
<feature type="domain" description="GP-PDE" evidence="1">
    <location>
        <begin position="11"/>
        <end position="227"/>
    </location>
</feature>
<dbReference type="PANTHER" id="PTHR46211">
    <property type="entry name" value="GLYCEROPHOSPHORYL DIESTER PHOSPHODIESTERASE"/>
    <property type="match status" value="1"/>
</dbReference>
<evidence type="ECO:0000313" key="3">
    <source>
        <dbReference type="Proteomes" id="UP000002439"/>
    </source>
</evidence>
<organism evidence="2 3">
    <name type="scientific">Pyrobaculum aerophilum (strain ATCC 51768 / DSM 7523 / JCM 9630 / CIP 104966 / NBRC 100827 / IM2)</name>
    <dbReference type="NCBI Taxonomy" id="178306"/>
    <lineage>
        <taxon>Archaea</taxon>
        <taxon>Thermoproteota</taxon>
        <taxon>Thermoprotei</taxon>
        <taxon>Thermoproteales</taxon>
        <taxon>Thermoproteaceae</taxon>
        <taxon>Pyrobaculum</taxon>
    </lineage>
</organism>
<dbReference type="InterPro" id="IPR017946">
    <property type="entry name" value="PLC-like_Pdiesterase_TIM-brl"/>
</dbReference>
<keyword evidence="3" id="KW-1185">Reference proteome</keyword>
<dbReference type="STRING" id="178306.PAE1058"/>
<dbReference type="GO" id="GO:0008081">
    <property type="term" value="F:phosphoric diester hydrolase activity"/>
    <property type="evidence" value="ECO:0000318"/>
    <property type="project" value="GO_Central"/>
</dbReference>
<dbReference type="PANTHER" id="PTHR46211:SF14">
    <property type="entry name" value="GLYCEROPHOSPHODIESTER PHOSPHODIESTERASE"/>
    <property type="match status" value="1"/>
</dbReference>
<dbReference type="PROSITE" id="PS51704">
    <property type="entry name" value="GP_PDE"/>
    <property type="match status" value="1"/>
</dbReference>
<dbReference type="CDD" id="cd08556">
    <property type="entry name" value="GDPD"/>
    <property type="match status" value="1"/>
</dbReference>
<dbReference type="Pfam" id="PF03009">
    <property type="entry name" value="GDPD"/>
    <property type="match status" value="2"/>
</dbReference>
<evidence type="ECO:0000313" key="2">
    <source>
        <dbReference type="EMBL" id="AAL63230.1"/>
    </source>
</evidence>
<protein>
    <submittedName>
        <fullName evidence="2">Glycerophosphoryl diester phosphodiesterase</fullName>
    </submittedName>
</protein>
<dbReference type="eggNOG" id="arCOG00701">
    <property type="taxonomic scope" value="Archaea"/>
</dbReference>